<keyword evidence="4" id="KW-1185">Reference proteome</keyword>
<evidence type="ECO:0000313" key="2">
    <source>
        <dbReference type="EMBL" id="KAH0900733.1"/>
    </source>
</evidence>
<dbReference type="EMBL" id="JAGKQM010000007">
    <property type="protein sequence ID" value="KAH0919222.1"/>
    <property type="molecule type" value="Genomic_DNA"/>
</dbReference>
<gene>
    <name evidence="3" type="ORF">HID58_026882</name>
    <name evidence="2" type="ORF">HID58_040236</name>
    <name evidence="1" type="ORF">HID58_064320</name>
</gene>
<organism evidence="2 4">
    <name type="scientific">Brassica napus</name>
    <name type="common">Rape</name>
    <dbReference type="NCBI Taxonomy" id="3708"/>
    <lineage>
        <taxon>Eukaryota</taxon>
        <taxon>Viridiplantae</taxon>
        <taxon>Streptophyta</taxon>
        <taxon>Embryophyta</taxon>
        <taxon>Tracheophyta</taxon>
        <taxon>Spermatophyta</taxon>
        <taxon>Magnoliopsida</taxon>
        <taxon>eudicotyledons</taxon>
        <taxon>Gunneridae</taxon>
        <taxon>Pentapetalae</taxon>
        <taxon>rosids</taxon>
        <taxon>malvids</taxon>
        <taxon>Brassicales</taxon>
        <taxon>Brassicaceae</taxon>
        <taxon>Brassiceae</taxon>
        <taxon>Brassica</taxon>
    </lineage>
</organism>
<dbReference type="EMBL" id="JAGKQM010000011">
    <property type="protein sequence ID" value="KAH0900733.1"/>
    <property type="molecule type" value="Genomic_DNA"/>
</dbReference>
<dbReference type="Proteomes" id="UP000824890">
    <property type="component" value="Unassembled WGS sequence"/>
</dbReference>
<protein>
    <submittedName>
        <fullName evidence="2">Uncharacterized protein</fullName>
    </submittedName>
</protein>
<reference evidence="2 4" key="1">
    <citation type="submission" date="2021-05" db="EMBL/GenBank/DDBJ databases">
        <title>Genome Assembly of Synthetic Allotetraploid Brassica napus Reveals Homoeologous Exchanges between Subgenomes.</title>
        <authorList>
            <person name="Davis J.T."/>
        </authorList>
    </citation>
    <scope>NUCLEOTIDE SEQUENCE [LARGE SCALE GENOMIC DNA]</scope>
    <source>
        <strain evidence="4">cv. Da-Ae</strain>
        <tissue evidence="2">Seedling</tissue>
    </source>
</reference>
<accession>A0ABQ8B7P8</accession>
<dbReference type="EMBL" id="JAGKQM010000015">
    <property type="protein sequence ID" value="KAH0876926.1"/>
    <property type="molecule type" value="Genomic_DNA"/>
</dbReference>
<sequence length="245" mass="28223">MKSTTKSQLTTGISPVAVYFNDISPRPDESQLRFQVIHPFSRLLRLNVALCLYLRLKLLLFRNLMLLDEYFWKSDPFAPNAPDGIYEKCAILQITKVMSHETFLKDRWCALGITARILSTTVWITSLTVLCFDISQPLNVDPKNISDSLQRLHLDPTWVVGSMRLNSYIYMKFMVGFSANAKAANVYKKKAESPTKTWIQHGIVTGISFTDSVFVLFISYVASLPMIQWWVKEDFSYQAENSREW</sequence>
<evidence type="ECO:0000313" key="1">
    <source>
        <dbReference type="EMBL" id="KAH0876926.1"/>
    </source>
</evidence>
<evidence type="ECO:0000313" key="4">
    <source>
        <dbReference type="Proteomes" id="UP000824890"/>
    </source>
</evidence>
<name>A0ABQ8B7P8_BRANA</name>
<proteinExistence type="predicted"/>
<evidence type="ECO:0000313" key="3">
    <source>
        <dbReference type="EMBL" id="KAH0919222.1"/>
    </source>
</evidence>
<comment type="caution">
    <text evidence="2">The sequence shown here is derived from an EMBL/GenBank/DDBJ whole genome shotgun (WGS) entry which is preliminary data.</text>
</comment>